<keyword evidence="2" id="KW-1185">Reference proteome</keyword>
<evidence type="ECO:0000313" key="1">
    <source>
        <dbReference type="EMBL" id="KAI4470824.1"/>
    </source>
</evidence>
<proteinExistence type="predicted"/>
<dbReference type="Proteomes" id="UP001056778">
    <property type="component" value="Chromosome 1"/>
</dbReference>
<organism evidence="1 2">
    <name type="scientific">Holotrichia oblita</name>
    <name type="common">Chafer beetle</name>
    <dbReference type="NCBI Taxonomy" id="644536"/>
    <lineage>
        <taxon>Eukaryota</taxon>
        <taxon>Metazoa</taxon>
        <taxon>Ecdysozoa</taxon>
        <taxon>Arthropoda</taxon>
        <taxon>Hexapoda</taxon>
        <taxon>Insecta</taxon>
        <taxon>Pterygota</taxon>
        <taxon>Neoptera</taxon>
        <taxon>Endopterygota</taxon>
        <taxon>Coleoptera</taxon>
        <taxon>Polyphaga</taxon>
        <taxon>Scarabaeiformia</taxon>
        <taxon>Scarabaeidae</taxon>
        <taxon>Melolonthinae</taxon>
        <taxon>Holotrichia</taxon>
    </lineage>
</organism>
<comment type="caution">
    <text evidence="1">The sequence shown here is derived from an EMBL/GenBank/DDBJ whole genome shotgun (WGS) entry which is preliminary data.</text>
</comment>
<reference evidence="1" key="1">
    <citation type="submission" date="2022-04" db="EMBL/GenBank/DDBJ databases">
        <title>Chromosome-scale genome assembly of Holotrichia oblita Faldermann.</title>
        <authorList>
            <person name="Rongchong L."/>
        </authorList>
    </citation>
    <scope>NUCLEOTIDE SEQUENCE</scope>
    <source>
        <strain evidence="1">81SQS9</strain>
    </source>
</reference>
<gene>
    <name evidence="1" type="ORF">MML48_1g08694</name>
</gene>
<evidence type="ECO:0000313" key="2">
    <source>
        <dbReference type="Proteomes" id="UP001056778"/>
    </source>
</evidence>
<accession>A0ACB9TW04</accession>
<protein>
    <submittedName>
        <fullName evidence="1">Rap1 gtpase-gdp dissociation stimulator 1</fullName>
    </submittedName>
</protein>
<sequence>MDINLQELKDYYYNDDITSMKQFLDKLLSESASIELTDLDIFEILLKSTDYDVLSLLLQCIAELSKQEVNRKVLTSEIVITALINLSSNENLNLVYHCFRALGNISYDNDDARIIIGTKGVQSLIAKVNNITSVWVYSSNPKLLSIVCGCLFNILTSNDALQKAALNAGITSTIYVIFCKILEHFQDQEDCITYTLQVLSYACDHMIDQWLSEELCTLLVTIVQISENAEISVLCLEILRQQSDNDNLKLLLAKLGTCELVYDLVEKYGNQVDDEDSRAALKLACDLIVLILTGDDAMKYLYDNGNGKVYRQMMSWIDSQDSDLVSTGILAIGNFARNDMHCIYMVQSGLSKKLIDILATHNKKDVDTKIQHAVLSTLRHLSIPAQNKSKLIEENILEVLYGMINNDYYPVIFKLMGTFRMLVDGQESSARTLISKKEFIEKIIYWCYNSDHLGVRAEAPRLLVWLIKNSHSSEAYPIILSVSNSIKCLVEMISSLHAVMQNEAIIALTLISSYYFCSHDNKTTISKQDAITQLNNSNSHINSEYLAELLIAADIAKSIEFIIKKYHEKIAFETASNLIKLLSLLSNSTGIIEHFKNCKMNEALILLEKNKNIKELSSDISVLINSFDDKIKNEV</sequence>
<dbReference type="EMBL" id="CM043015">
    <property type="protein sequence ID" value="KAI4470824.1"/>
    <property type="molecule type" value="Genomic_DNA"/>
</dbReference>
<name>A0ACB9TW04_HOLOL</name>